<keyword evidence="5" id="KW-1185">Reference proteome</keyword>
<dbReference type="EMBL" id="CAXDID020000142">
    <property type="protein sequence ID" value="CAL6039479.1"/>
    <property type="molecule type" value="Genomic_DNA"/>
</dbReference>
<accession>A0AA86P7A7</accession>
<organism evidence="1">
    <name type="scientific">Hexamita inflata</name>
    <dbReference type="NCBI Taxonomy" id="28002"/>
    <lineage>
        <taxon>Eukaryota</taxon>
        <taxon>Metamonada</taxon>
        <taxon>Diplomonadida</taxon>
        <taxon>Hexamitidae</taxon>
        <taxon>Hexamitinae</taxon>
        <taxon>Hexamita</taxon>
    </lineage>
</organism>
<dbReference type="Proteomes" id="UP001642409">
    <property type="component" value="Unassembled WGS sequence"/>
</dbReference>
<name>A0AA86P7A7_9EUKA</name>
<evidence type="ECO:0000313" key="1">
    <source>
        <dbReference type="EMBL" id="CAI9931685.1"/>
    </source>
</evidence>
<evidence type="ECO:0000313" key="2">
    <source>
        <dbReference type="EMBL" id="CAI9931687.1"/>
    </source>
</evidence>
<dbReference type="EMBL" id="CAXDID020000142">
    <property type="protein sequence ID" value="CAL6039483.1"/>
    <property type="molecule type" value="Genomic_DNA"/>
</dbReference>
<dbReference type="EMBL" id="CATOUU010000495">
    <property type="protein sequence ID" value="CAI9931685.1"/>
    <property type="molecule type" value="Genomic_DNA"/>
</dbReference>
<proteinExistence type="predicted"/>
<dbReference type="EMBL" id="CATOUU010000495">
    <property type="protein sequence ID" value="CAI9931687.1"/>
    <property type="molecule type" value="Genomic_DNA"/>
</dbReference>
<protein>
    <submittedName>
        <fullName evidence="3">Hypothetical_protein</fullName>
    </submittedName>
</protein>
<gene>
    <name evidence="1" type="ORF">HINF_LOCUS19330</name>
    <name evidence="2" type="ORF">HINF_LOCUS19332</name>
    <name evidence="3" type="ORF">HINF_LOCUS37877</name>
    <name evidence="4" type="ORF">HINF_LOCUS37879</name>
</gene>
<sequence>MDTNFQDEYNIQQLYLFVCKDRSEEVLTVVADFKQEILLLFLKLKSVGVKAESSEDESYYVGVYSYNNSVFYLKKEGLYQTMFFSSKGQAIVLFILQFTFSYI</sequence>
<reference evidence="1" key="1">
    <citation type="submission" date="2023-06" db="EMBL/GenBank/DDBJ databases">
        <authorList>
            <person name="Kurt Z."/>
        </authorList>
    </citation>
    <scope>NUCLEOTIDE SEQUENCE</scope>
</reference>
<evidence type="ECO:0000313" key="4">
    <source>
        <dbReference type="EMBL" id="CAL6039483.1"/>
    </source>
</evidence>
<dbReference type="AlphaFoldDB" id="A0AA86P7A7"/>
<comment type="caution">
    <text evidence="1">The sequence shown here is derived from an EMBL/GenBank/DDBJ whole genome shotgun (WGS) entry which is preliminary data.</text>
</comment>
<reference evidence="3 5" key="2">
    <citation type="submission" date="2024-07" db="EMBL/GenBank/DDBJ databases">
        <authorList>
            <person name="Akdeniz Z."/>
        </authorList>
    </citation>
    <scope>NUCLEOTIDE SEQUENCE [LARGE SCALE GENOMIC DNA]</scope>
</reference>
<evidence type="ECO:0000313" key="3">
    <source>
        <dbReference type="EMBL" id="CAL6039479.1"/>
    </source>
</evidence>
<evidence type="ECO:0000313" key="5">
    <source>
        <dbReference type="Proteomes" id="UP001642409"/>
    </source>
</evidence>